<dbReference type="OrthoDB" id="9758822at2"/>
<dbReference type="GO" id="GO:0016052">
    <property type="term" value="P:carbohydrate catabolic process"/>
    <property type="evidence" value="ECO:0007669"/>
    <property type="project" value="InterPro"/>
</dbReference>
<dbReference type="Pfam" id="PF02065">
    <property type="entry name" value="Melibiase"/>
    <property type="match status" value="1"/>
</dbReference>
<organism evidence="9 10">
    <name type="scientific">Sodalis praecaptivus</name>
    <dbReference type="NCBI Taxonomy" id="1239307"/>
    <lineage>
        <taxon>Bacteria</taxon>
        <taxon>Pseudomonadati</taxon>
        <taxon>Pseudomonadota</taxon>
        <taxon>Gammaproteobacteria</taxon>
        <taxon>Enterobacterales</taxon>
        <taxon>Bruguierivoracaceae</taxon>
        <taxon>Sodalis</taxon>
    </lineage>
</organism>
<keyword evidence="10" id="KW-1185">Reference proteome</keyword>
<dbReference type="InterPro" id="IPR031704">
    <property type="entry name" value="Glyco_hydro_36_N"/>
</dbReference>
<comment type="similarity">
    <text evidence="5">Belongs to the glycosyl hydrolase.</text>
</comment>
<dbReference type="KEGG" id="sod:Sant_1497"/>
<feature type="active site" description="Proton donor" evidence="6">
    <location>
        <position position="506"/>
    </location>
</feature>
<accession>W0HWI5</accession>
<dbReference type="EC" id="3.2.1.22" evidence="2 5"/>
<evidence type="ECO:0000256" key="6">
    <source>
        <dbReference type="PIRSR" id="PIRSR005536-1"/>
    </source>
</evidence>
<dbReference type="Proteomes" id="UP000019028">
    <property type="component" value="Chromosome"/>
</dbReference>
<dbReference type="SUPFAM" id="SSF51445">
    <property type="entry name" value="(Trans)glycosidases"/>
    <property type="match status" value="1"/>
</dbReference>
<dbReference type="PROSITE" id="PS00512">
    <property type="entry name" value="ALPHA_GALACTOSIDASE"/>
    <property type="match status" value="1"/>
</dbReference>
<dbReference type="Gene3D" id="3.20.20.70">
    <property type="entry name" value="Aldolase class I"/>
    <property type="match status" value="1"/>
</dbReference>
<evidence type="ECO:0000256" key="2">
    <source>
        <dbReference type="ARBA" id="ARBA00012755"/>
    </source>
</evidence>
<dbReference type="RefSeq" id="WP_025421691.1">
    <property type="nucleotide sequence ID" value="NZ_CP006569.1"/>
</dbReference>
<dbReference type="InterPro" id="IPR013785">
    <property type="entry name" value="Aldolase_TIM"/>
</dbReference>
<dbReference type="InterPro" id="IPR017853">
    <property type="entry name" value="GH"/>
</dbReference>
<feature type="binding site" evidence="7">
    <location>
        <begin position="330"/>
        <end position="331"/>
    </location>
    <ligand>
        <name>substrate</name>
    </ligand>
</feature>
<dbReference type="CDD" id="cd14791">
    <property type="entry name" value="GH36"/>
    <property type="match status" value="1"/>
</dbReference>
<protein>
    <recommendedName>
        <fullName evidence="2 5">Alpha-galactosidase</fullName>
        <ecNumber evidence="2 5">3.2.1.22</ecNumber>
    </recommendedName>
</protein>
<dbReference type="Pfam" id="PF16875">
    <property type="entry name" value="Glyco_hydro_36N"/>
    <property type="match status" value="1"/>
</dbReference>
<sequence>MEKSLVQLQSPRVTVIIRCLPFPELIYWGRSLAHGDAAMVAALDRPIPNSRIDEDAPVSLSPENGRGLFSVPGLEGHRQGQDWSPVFTTRTYQHTGQTLTLVCEDPHARLTLRIELTLCKQTGVLRTRQLLTNGGEEDYWVNRLAVTLTLPDRAREVMAFHGRWISEFRRHRLNLAHGGFVQENRRGRTSHEYFPALVIGQPGFSEQQGELWGLHLAWSGNHRLRADCKSDGRRQVQAEALYFPGEIVLAPDESLSTPWVYATWSGEGLNGMSAAFHRYLRQSRLPAAVATPRPVHLNTWEGIYFDHQPDYIEQMAQRAAALGVERFIIDDGWFRGRNSDTTALGDWYTDPEKYPQGLTPVIDAVKRTGMQFGIWVEPEMISQDSLLFRKHPDWVLGLASYPRPLGRNQWVLDLCNEAVYRYLLARLSWLLGEHDIRYVKWDFNREVVQPAHGGQASMTRQTRQMYRLFDELNQRFGQVEFESCASGGGRMDYAMLKRCCRFWPSDSNDALDRQQIQRGASYFFPPEVLGTHIGDSPCHATGRRHTLQFRALTALFGHMGIELDPVRADAEQQAGFAHYIALYKQLRPLLHHGRAFRIDAEQPGQLIHGVVAEDASTAVVLISQPTLPEYALCGQLRVPGLTPARRYRVKVWDKPDSLCQPRNSAMKRYPAWLTQTLTLSGEWLGEVGLAMPVLEPESALLLGFIAE</sequence>
<dbReference type="InterPro" id="IPR000111">
    <property type="entry name" value="Glyco_hydro_27/36_CS"/>
</dbReference>
<evidence type="ECO:0000259" key="8">
    <source>
        <dbReference type="Pfam" id="PF16875"/>
    </source>
</evidence>
<dbReference type="Gene3D" id="2.70.98.60">
    <property type="entry name" value="alpha-galactosidase from lactobacil brevis"/>
    <property type="match status" value="1"/>
</dbReference>
<feature type="binding site" evidence="7">
    <location>
        <position position="506"/>
    </location>
    <ligand>
        <name>substrate</name>
    </ligand>
</feature>
<evidence type="ECO:0000256" key="5">
    <source>
        <dbReference type="PIRNR" id="PIRNR005536"/>
    </source>
</evidence>
<evidence type="ECO:0000256" key="1">
    <source>
        <dbReference type="ARBA" id="ARBA00001255"/>
    </source>
</evidence>
<dbReference type="HOGENOM" id="CLU_009640_3_1_6"/>
<dbReference type="InterPro" id="IPR050985">
    <property type="entry name" value="Alpha-glycosidase_related"/>
</dbReference>
<dbReference type="FunFam" id="3.20.20.70:FF:000118">
    <property type="entry name" value="Alpha-galactosidase"/>
    <property type="match status" value="1"/>
</dbReference>
<evidence type="ECO:0000256" key="4">
    <source>
        <dbReference type="ARBA" id="ARBA00023295"/>
    </source>
</evidence>
<evidence type="ECO:0000256" key="7">
    <source>
        <dbReference type="PIRSR" id="PIRSR005536-2"/>
    </source>
</evidence>
<proteinExistence type="inferred from homology"/>
<feature type="domain" description="Glycosyl hydrolase family 36 N-terminal" evidence="8">
    <location>
        <begin position="23"/>
        <end position="243"/>
    </location>
</feature>
<dbReference type="PIRSF" id="PIRSF005536">
    <property type="entry name" value="Agal"/>
    <property type="match status" value="1"/>
</dbReference>
<dbReference type="AlphaFoldDB" id="W0HWI5"/>
<keyword evidence="4 5" id="KW-0326">Glycosidase</keyword>
<gene>
    <name evidence="9" type="ORF">Sant_1497</name>
</gene>
<feature type="binding site" evidence="7">
    <location>
        <begin position="440"/>
        <end position="444"/>
    </location>
    <ligand>
        <name>substrate</name>
    </ligand>
</feature>
<reference evidence="9 10" key="1">
    <citation type="journal article" date="2014" name="Genome Biol. Evol.">
        <title>Genome degeneration and adaptation in a nascent stage of symbiosis.</title>
        <authorList>
            <person name="Oakeson K.F."/>
            <person name="Gil R."/>
            <person name="Clayton A.L."/>
            <person name="Dunn D.M."/>
            <person name="von Niederhausern A.C."/>
            <person name="Hamil C."/>
            <person name="Aoyagi A."/>
            <person name="Duval B."/>
            <person name="Baca A."/>
            <person name="Silva F.J."/>
            <person name="Vallier A."/>
            <person name="Jackson D.G."/>
            <person name="Latorre A."/>
            <person name="Weiss R.B."/>
            <person name="Heddi A."/>
            <person name="Moya A."/>
            <person name="Dale C."/>
        </authorList>
    </citation>
    <scope>NUCLEOTIDE SEQUENCE [LARGE SCALE GENOMIC DNA]</scope>
    <source>
        <strain evidence="9 10">HS1</strain>
    </source>
</reference>
<feature type="binding site" evidence="7">
    <location>
        <position position="484"/>
    </location>
    <ligand>
        <name>substrate</name>
    </ligand>
</feature>
<dbReference type="InterPro" id="IPR038417">
    <property type="entry name" value="Alpga-gal_N_sf"/>
</dbReference>
<dbReference type="GO" id="GO:0004557">
    <property type="term" value="F:alpha-galactosidase activity"/>
    <property type="evidence" value="ECO:0007669"/>
    <property type="project" value="UniProtKB-UniRule"/>
</dbReference>
<feature type="active site" description="Nucleophile" evidence="6">
    <location>
        <position position="442"/>
    </location>
</feature>
<dbReference type="PRINTS" id="PR00743">
    <property type="entry name" value="GLHYDRLASE36"/>
</dbReference>
<keyword evidence="3 5" id="KW-0378">Hydrolase</keyword>
<dbReference type="PATRIC" id="fig|1239307.3.peg.1628"/>
<dbReference type="PANTHER" id="PTHR43053:SF3">
    <property type="entry name" value="ALPHA-GALACTOSIDASE C-RELATED"/>
    <property type="match status" value="1"/>
</dbReference>
<dbReference type="EMBL" id="CP006569">
    <property type="protein sequence ID" value="AHF76555.1"/>
    <property type="molecule type" value="Genomic_DNA"/>
</dbReference>
<comment type="catalytic activity">
    <reaction evidence="1 5">
        <text>Hydrolysis of terminal, non-reducing alpha-D-galactose residues in alpha-D-galactosides, including galactose oligosaccharides, galactomannans and galactolipids.</text>
        <dbReference type="EC" id="3.2.1.22"/>
    </reaction>
</comment>
<dbReference type="PANTHER" id="PTHR43053">
    <property type="entry name" value="GLYCOSIDASE FAMILY 31"/>
    <property type="match status" value="1"/>
</dbReference>
<name>W0HWI5_9GAMM</name>
<feature type="binding site" evidence="7">
    <location>
        <position position="164"/>
    </location>
    <ligand>
        <name>substrate</name>
    </ligand>
</feature>
<evidence type="ECO:0000313" key="10">
    <source>
        <dbReference type="Proteomes" id="UP000019028"/>
    </source>
</evidence>
<dbReference type="InterPro" id="IPR002252">
    <property type="entry name" value="Glyco_hydro_36"/>
</dbReference>
<feature type="binding site" evidence="7">
    <location>
        <position position="407"/>
    </location>
    <ligand>
        <name>substrate</name>
    </ligand>
</feature>
<evidence type="ECO:0000313" key="9">
    <source>
        <dbReference type="EMBL" id="AHF76555.1"/>
    </source>
</evidence>
<evidence type="ECO:0000256" key="3">
    <source>
        <dbReference type="ARBA" id="ARBA00022801"/>
    </source>
</evidence>